<feature type="coiled-coil region" evidence="1">
    <location>
        <begin position="313"/>
        <end position="340"/>
    </location>
</feature>
<accession>A0ABD3QH94</accession>
<dbReference type="Proteomes" id="UP001530400">
    <property type="component" value="Unassembled WGS sequence"/>
</dbReference>
<gene>
    <name evidence="2" type="ORF">ACHAWO_002921</name>
</gene>
<dbReference type="EMBL" id="JALLPJ020000193">
    <property type="protein sequence ID" value="KAL3799201.1"/>
    <property type="molecule type" value="Genomic_DNA"/>
</dbReference>
<sequence>MNREMHDVIAIVPDAGVSVCEADLSTAKAILQSAVGQSTEVVTTECNDIVVSSIEQLTLLKGANASIQSLYVAVISPDRLLYESESKRLDKNEFARVAFRIDSGEIKFTVITVSVVFHGSFVGLNYVPGDISVQIKRVCGDEDYSSDRANVANIICDQNNSMHQLGVVMVQIGSPNTTIRDGLYEVIVTAKEAAFFSVSLRGSSAVSARAKLEAELAGIIQNEREARKSLHLSTELEPAIFLLDRKFKIEQSLLRQAKHKCDESEIQIEELELRLDDRDELPDEGAFILKRMKILEEEYKHWRLVLDGRHKINDEMIKKLKSLRQEKDDLIRKSRLLSQLSIKTSFLVSEIMKELYGEHGMKPIQRLIPDAEGLQAVTE</sequence>
<proteinExistence type="predicted"/>
<comment type="caution">
    <text evidence="2">The sequence shown here is derived from an EMBL/GenBank/DDBJ whole genome shotgun (WGS) entry which is preliminary data.</text>
</comment>
<keyword evidence="1" id="KW-0175">Coiled coil</keyword>
<evidence type="ECO:0000256" key="1">
    <source>
        <dbReference type="SAM" id="Coils"/>
    </source>
</evidence>
<organism evidence="2 3">
    <name type="scientific">Cyclotella atomus</name>
    <dbReference type="NCBI Taxonomy" id="382360"/>
    <lineage>
        <taxon>Eukaryota</taxon>
        <taxon>Sar</taxon>
        <taxon>Stramenopiles</taxon>
        <taxon>Ochrophyta</taxon>
        <taxon>Bacillariophyta</taxon>
        <taxon>Coscinodiscophyceae</taxon>
        <taxon>Thalassiosirophycidae</taxon>
        <taxon>Stephanodiscales</taxon>
        <taxon>Stephanodiscaceae</taxon>
        <taxon>Cyclotella</taxon>
    </lineage>
</organism>
<keyword evidence="3" id="KW-1185">Reference proteome</keyword>
<dbReference type="AlphaFoldDB" id="A0ABD3QH94"/>
<feature type="coiled-coil region" evidence="1">
    <location>
        <begin position="254"/>
        <end position="281"/>
    </location>
</feature>
<evidence type="ECO:0000313" key="3">
    <source>
        <dbReference type="Proteomes" id="UP001530400"/>
    </source>
</evidence>
<evidence type="ECO:0000313" key="2">
    <source>
        <dbReference type="EMBL" id="KAL3799201.1"/>
    </source>
</evidence>
<protein>
    <submittedName>
        <fullName evidence="2">Uncharacterized protein</fullName>
    </submittedName>
</protein>
<reference evidence="2 3" key="1">
    <citation type="submission" date="2024-10" db="EMBL/GenBank/DDBJ databases">
        <title>Updated reference genomes for cyclostephanoid diatoms.</title>
        <authorList>
            <person name="Roberts W.R."/>
            <person name="Alverson A.J."/>
        </authorList>
    </citation>
    <scope>NUCLEOTIDE SEQUENCE [LARGE SCALE GENOMIC DNA]</scope>
    <source>
        <strain evidence="2 3">AJA010-31</strain>
    </source>
</reference>
<name>A0ABD3QH94_9STRA</name>